<reference evidence="6 7" key="1">
    <citation type="submission" date="2019-11" db="EMBL/GenBank/DDBJ databases">
        <title>Pseudodesulfovibrio alkaliphilus, sp. nov., an alkaliphilic sulfate-reducing bacteria from mud volcano of Taman peninsula, Russia.</title>
        <authorList>
            <person name="Frolova A."/>
            <person name="Merkel A.Y."/>
            <person name="Slobodkin A.I."/>
        </authorList>
    </citation>
    <scope>NUCLEOTIDE SEQUENCE [LARGE SCALE GENOMIC DNA]</scope>
    <source>
        <strain evidence="6 7">F-1</strain>
    </source>
</reference>
<sequence>MSWGASAWPGTRTGGPGQDGSVLTVPIVALEEASFAYPNQSGQALCQVEFALGPGDKIGVIGDNGSGKTSLLLALVGLRPLAAGRLIHGGREVRKPGQYHALRRDVGLVFQNCDDQLFSPTVIEDVAFGPLNVGLSLDKALAIARETLDVLHIGHLEGCLTHTLSGGQKRIVSLATALAMKPKALLLDEPTNDLDRKTRAMVQEFLLHSDLALVLVSHDHSLVRAVTTSVVCMEGGRVLSSQPTMAAL</sequence>
<dbReference type="InterPro" id="IPR050095">
    <property type="entry name" value="ECF_ABC_transporter_ATP-bd"/>
</dbReference>
<gene>
    <name evidence="6" type="ORF">GKC30_13265</name>
</gene>
<protein>
    <submittedName>
        <fullName evidence="6">ATP-binding cassette domain-containing protein</fullName>
    </submittedName>
</protein>
<dbReference type="GO" id="GO:0043190">
    <property type="term" value="C:ATP-binding cassette (ABC) transporter complex"/>
    <property type="evidence" value="ECO:0007669"/>
    <property type="project" value="TreeGrafter"/>
</dbReference>
<dbReference type="PANTHER" id="PTHR43553:SF24">
    <property type="entry name" value="ENERGY-COUPLING FACTOR TRANSPORTER ATP-BINDING PROTEIN ECFA1"/>
    <property type="match status" value="1"/>
</dbReference>
<keyword evidence="2" id="KW-0813">Transport</keyword>
<dbReference type="AlphaFoldDB" id="A0A7K1KR85"/>
<evidence type="ECO:0000256" key="4">
    <source>
        <dbReference type="ARBA" id="ARBA00022840"/>
    </source>
</evidence>
<proteinExistence type="inferred from homology"/>
<evidence type="ECO:0000256" key="3">
    <source>
        <dbReference type="ARBA" id="ARBA00022741"/>
    </source>
</evidence>
<evidence type="ECO:0000259" key="5">
    <source>
        <dbReference type="PROSITE" id="PS50893"/>
    </source>
</evidence>
<dbReference type="InterPro" id="IPR003593">
    <property type="entry name" value="AAA+_ATPase"/>
</dbReference>
<dbReference type="GO" id="GO:0042626">
    <property type="term" value="F:ATPase-coupled transmembrane transporter activity"/>
    <property type="evidence" value="ECO:0007669"/>
    <property type="project" value="TreeGrafter"/>
</dbReference>
<dbReference type="GO" id="GO:0005524">
    <property type="term" value="F:ATP binding"/>
    <property type="evidence" value="ECO:0007669"/>
    <property type="project" value="UniProtKB-KW"/>
</dbReference>
<comment type="caution">
    <text evidence="6">The sequence shown here is derived from an EMBL/GenBank/DDBJ whole genome shotgun (WGS) entry which is preliminary data.</text>
</comment>
<dbReference type="InterPro" id="IPR027417">
    <property type="entry name" value="P-loop_NTPase"/>
</dbReference>
<dbReference type="PANTHER" id="PTHR43553">
    <property type="entry name" value="HEAVY METAL TRANSPORTER"/>
    <property type="match status" value="1"/>
</dbReference>
<comment type="similarity">
    <text evidence="1">Belongs to the ABC transporter superfamily.</text>
</comment>
<dbReference type="InterPro" id="IPR003439">
    <property type="entry name" value="ABC_transporter-like_ATP-bd"/>
</dbReference>
<evidence type="ECO:0000313" key="6">
    <source>
        <dbReference type="EMBL" id="MUM78603.1"/>
    </source>
</evidence>
<feature type="domain" description="ABC transporter" evidence="5">
    <location>
        <begin position="28"/>
        <end position="248"/>
    </location>
</feature>
<keyword evidence="3" id="KW-0547">Nucleotide-binding</keyword>
<evidence type="ECO:0000313" key="7">
    <source>
        <dbReference type="Proteomes" id="UP000461162"/>
    </source>
</evidence>
<dbReference type="Proteomes" id="UP000461162">
    <property type="component" value="Unassembled WGS sequence"/>
</dbReference>
<dbReference type="InterPro" id="IPR015856">
    <property type="entry name" value="ABC_transpr_CbiO/EcfA_su"/>
</dbReference>
<evidence type="ECO:0000256" key="2">
    <source>
        <dbReference type="ARBA" id="ARBA00022448"/>
    </source>
</evidence>
<dbReference type="EMBL" id="WODC01000010">
    <property type="protein sequence ID" value="MUM78603.1"/>
    <property type="molecule type" value="Genomic_DNA"/>
</dbReference>
<evidence type="ECO:0000256" key="1">
    <source>
        <dbReference type="ARBA" id="ARBA00005417"/>
    </source>
</evidence>
<dbReference type="Pfam" id="PF00005">
    <property type="entry name" value="ABC_tran"/>
    <property type="match status" value="1"/>
</dbReference>
<accession>A0A7K1KR85</accession>
<name>A0A7K1KR85_9BACT</name>
<keyword evidence="4 6" id="KW-0067">ATP-binding</keyword>
<dbReference type="CDD" id="cd03225">
    <property type="entry name" value="ABC_cobalt_CbiO_domain1"/>
    <property type="match status" value="1"/>
</dbReference>
<dbReference type="GO" id="GO:0016887">
    <property type="term" value="F:ATP hydrolysis activity"/>
    <property type="evidence" value="ECO:0007669"/>
    <property type="project" value="InterPro"/>
</dbReference>
<dbReference type="Gene3D" id="3.40.50.300">
    <property type="entry name" value="P-loop containing nucleotide triphosphate hydrolases"/>
    <property type="match status" value="1"/>
</dbReference>
<keyword evidence="7" id="KW-1185">Reference proteome</keyword>
<organism evidence="6 7">
    <name type="scientific">Pseudodesulfovibrio alkaliphilus</name>
    <dbReference type="NCBI Taxonomy" id="2661613"/>
    <lineage>
        <taxon>Bacteria</taxon>
        <taxon>Pseudomonadati</taxon>
        <taxon>Thermodesulfobacteriota</taxon>
        <taxon>Desulfovibrionia</taxon>
        <taxon>Desulfovibrionales</taxon>
        <taxon>Desulfovibrionaceae</taxon>
    </lineage>
</organism>
<dbReference type="SMART" id="SM00382">
    <property type="entry name" value="AAA"/>
    <property type="match status" value="1"/>
</dbReference>
<dbReference type="SUPFAM" id="SSF52540">
    <property type="entry name" value="P-loop containing nucleoside triphosphate hydrolases"/>
    <property type="match status" value="1"/>
</dbReference>
<dbReference type="PROSITE" id="PS50893">
    <property type="entry name" value="ABC_TRANSPORTER_2"/>
    <property type="match status" value="1"/>
</dbReference>